<dbReference type="EMBL" id="CP157355">
    <property type="protein sequence ID" value="XBL99778.1"/>
    <property type="molecule type" value="Genomic_DNA"/>
</dbReference>
<protein>
    <submittedName>
        <fullName evidence="2">Penicillin-binding protein activator</fullName>
    </submittedName>
</protein>
<proteinExistence type="predicted"/>
<dbReference type="GO" id="GO:0009252">
    <property type="term" value="P:peptidoglycan biosynthetic process"/>
    <property type="evidence" value="ECO:0007669"/>
    <property type="project" value="TreeGrafter"/>
</dbReference>
<dbReference type="PANTHER" id="PTHR38038">
    <property type="entry name" value="PENICILLIN-BINDING PROTEIN ACTIVATOR LPOA"/>
    <property type="match status" value="1"/>
</dbReference>
<accession>A0AAU7F795</accession>
<reference evidence="2" key="1">
    <citation type="submission" date="2024-05" db="EMBL/GenBank/DDBJ databases">
        <authorList>
            <person name="Yang L."/>
            <person name="Pan L."/>
        </authorList>
    </citation>
    <scope>NUCLEOTIDE SEQUENCE</scope>
    <source>
        <strain evidence="2">FCG-7</strain>
    </source>
</reference>
<dbReference type="AlphaFoldDB" id="A0AAU7F795"/>
<organism evidence="2">
    <name type="scientific">Chitinibacter mangrovi</name>
    <dbReference type="NCBI Taxonomy" id="3153927"/>
    <lineage>
        <taxon>Bacteria</taxon>
        <taxon>Pseudomonadati</taxon>
        <taxon>Pseudomonadota</taxon>
        <taxon>Betaproteobacteria</taxon>
        <taxon>Neisseriales</taxon>
        <taxon>Chitinibacteraceae</taxon>
        <taxon>Chitinibacter</taxon>
    </lineage>
</organism>
<dbReference type="GO" id="GO:0030234">
    <property type="term" value="F:enzyme regulator activity"/>
    <property type="evidence" value="ECO:0007669"/>
    <property type="project" value="TreeGrafter"/>
</dbReference>
<dbReference type="SUPFAM" id="SSF53822">
    <property type="entry name" value="Periplasmic binding protein-like I"/>
    <property type="match status" value="1"/>
</dbReference>
<dbReference type="PANTHER" id="PTHR38038:SF1">
    <property type="entry name" value="PENICILLIN-BINDING PROTEIN ACTIVATOR LPOA"/>
    <property type="match status" value="1"/>
</dbReference>
<evidence type="ECO:0000313" key="2">
    <source>
        <dbReference type="EMBL" id="XBL99778.1"/>
    </source>
</evidence>
<sequence>MHVKNLLGSQIKTVDAAATLAKAAAIKSFDAARFVARLAGMSALLYVSLGVTATVAHAEEEVTAAKTGYIALLLPGHAKAFKPAVDQIRAGVLAAERVHGGGDSPPLRMFDTSDKEEDVQAQYQKAVDGGAVAVIGPLTKSALNFLADSTDLTVPVIALNGFDATTLPQGKLYSFGLGVEADAAATAQLMKLDGLQQVVVLQTGDSIAQRLAQSFVAAWRGHTGGEPVMITIANPRRDAVQLKAQLAEVSADAVFLAMDAKAARAIRPFLGNERAIYATSQINPGRLPATTLIDLAGIKYLDMPWLANPTQEGYELYDRVRSSSNDLERLFALGLDAWRIAAILSAGGQLERLDGVTGILSLGTDNIVQRDMQLRTMGQPDGSR</sequence>
<dbReference type="Gene3D" id="3.40.50.2300">
    <property type="match status" value="2"/>
</dbReference>
<gene>
    <name evidence="2" type="ORF">ABHF33_11980</name>
</gene>
<dbReference type="InterPro" id="IPR028082">
    <property type="entry name" value="Peripla_BP_I"/>
</dbReference>
<evidence type="ECO:0000256" key="1">
    <source>
        <dbReference type="ARBA" id="ARBA00023136"/>
    </source>
</evidence>
<dbReference type="CDD" id="cd06339">
    <property type="entry name" value="PBP1_YraM_LppC_lipoprotein-like"/>
    <property type="match status" value="1"/>
</dbReference>
<dbReference type="GO" id="GO:0031241">
    <property type="term" value="C:periplasmic side of cell outer membrane"/>
    <property type="evidence" value="ECO:0007669"/>
    <property type="project" value="TreeGrafter"/>
</dbReference>
<dbReference type="Pfam" id="PF04348">
    <property type="entry name" value="LppC"/>
    <property type="match status" value="1"/>
</dbReference>
<dbReference type="KEGG" id="cmav:ABHF33_11980"/>
<dbReference type="InterPro" id="IPR007443">
    <property type="entry name" value="LpoA"/>
</dbReference>
<name>A0AAU7F795_9NEIS</name>
<keyword evidence="1" id="KW-0472">Membrane</keyword>
<dbReference type="RefSeq" id="WP_348944180.1">
    <property type="nucleotide sequence ID" value="NZ_CP157355.1"/>
</dbReference>